<dbReference type="STRING" id="930090.W6YN20"/>
<dbReference type="eggNOG" id="KOG4231">
    <property type="taxonomic scope" value="Eukaryota"/>
</dbReference>
<dbReference type="PROSITE" id="PS51635">
    <property type="entry name" value="PNPLA"/>
    <property type="match status" value="1"/>
</dbReference>
<evidence type="ECO:0008006" key="11">
    <source>
        <dbReference type="Google" id="ProtNLM"/>
    </source>
</evidence>
<dbReference type="KEGG" id="bor:COCMIDRAFT_108195"/>
<evidence type="ECO:0000256" key="6">
    <source>
        <dbReference type="PROSITE-ProRule" id="PRU01161"/>
    </source>
</evidence>
<dbReference type="InterPro" id="IPR001841">
    <property type="entry name" value="Znf_RING"/>
</dbReference>
<dbReference type="GO" id="GO:0047499">
    <property type="term" value="F:calcium-independent phospholipase A2 activity"/>
    <property type="evidence" value="ECO:0007669"/>
    <property type="project" value="TreeGrafter"/>
</dbReference>
<evidence type="ECO:0000256" key="2">
    <source>
        <dbReference type="ARBA" id="ARBA00022771"/>
    </source>
</evidence>
<keyword evidence="6" id="KW-0442">Lipid degradation</keyword>
<feature type="active site" description="Proton acceptor" evidence="6">
    <location>
        <position position="671"/>
    </location>
</feature>
<dbReference type="InterPro" id="IPR002641">
    <property type="entry name" value="PNPLA_dom"/>
</dbReference>
<dbReference type="GO" id="GO:0008270">
    <property type="term" value="F:zinc ion binding"/>
    <property type="evidence" value="ECO:0007669"/>
    <property type="project" value="UniProtKB-KW"/>
</dbReference>
<name>W6YN20_COCMI</name>
<dbReference type="PROSITE" id="PS50089">
    <property type="entry name" value="ZF_RING_2"/>
    <property type="match status" value="1"/>
</dbReference>
<dbReference type="InterPro" id="IPR017907">
    <property type="entry name" value="Znf_RING_CS"/>
</dbReference>
<dbReference type="GO" id="GO:0016042">
    <property type="term" value="P:lipid catabolic process"/>
    <property type="evidence" value="ECO:0007669"/>
    <property type="project" value="UniProtKB-UniRule"/>
</dbReference>
<feature type="domain" description="RING-type" evidence="7">
    <location>
        <begin position="411"/>
        <end position="456"/>
    </location>
</feature>
<keyword evidence="10" id="KW-1185">Reference proteome</keyword>
<evidence type="ECO:0000256" key="5">
    <source>
        <dbReference type="PROSITE-ProRule" id="PRU00175"/>
    </source>
</evidence>
<keyword evidence="6" id="KW-0378">Hydrolase</keyword>
<evidence type="ECO:0000256" key="1">
    <source>
        <dbReference type="ARBA" id="ARBA00022723"/>
    </source>
</evidence>
<evidence type="ECO:0000256" key="4">
    <source>
        <dbReference type="ARBA" id="ARBA00023098"/>
    </source>
</evidence>
<dbReference type="GO" id="GO:0019369">
    <property type="term" value="P:arachidonate metabolic process"/>
    <property type="evidence" value="ECO:0007669"/>
    <property type="project" value="TreeGrafter"/>
</dbReference>
<dbReference type="HOGENOM" id="CLU_003059_1_1_1"/>
<dbReference type="AlphaFoldDB" id="W6YN20"/>
<keyword evidence="3" id="KW-0862">Zinc</keyword>
<dbReference type="OrthoDB" id="194358at2759"/>
<feature type="domain" description="PNPLA" evidence="8">
    <location>
        <begin position="477"/>
        <end position="684"/>
    </location>
</feature>
<gene>
    <name evidence="9" type="ORF">COCMIDRAFT_108195</name>
</gene>
<dbReference type="PANTHER" id="PTHR24185">
    <property type="entry name" value="CALCIUM-INDEPENDENT PHOSPHOLIPASE A2-GAMMA"/>
    <property type="match status" value="1"/>
</dbReference>
<keyword evidence="1" id="KW-0479">Metal-binding</keyword>
<evidence type="ECO:0000313" key="9">
    <source>
        <dbReference type="EMBL" id="EUC40672.1"/>
    </source>
</evidence>
<reference evidence="9 10" key="1">
    <citation type="journal article" date="2013" name="PLoS Genet.">
        <title>Comparative genome structure, secondary metabolite, and effector coding capacity across Cochliobolus pathogens.</title>
        <authorList>
            <person name="Condon B.J."/>
            <person name="Leng Y."/>
            <person name="Wu D."/>
            <person name="Bushley K.E."/>
            <person name="Ohm R.A."/>
            <person name="Otillar R."/>
            <person name="Martin J."/>
            <person name="Schackwitz W."/>
            <person name="Grimwood J."/>
            <person name="MohdZainudin N."/>
            <person name="Xue C."/>
            <person name="Wang R."/>
            <person name="Manning V.A."/>
            <person name="Dhillon B."/>
            <person name="Tu Z.J."/>
            <person name="Steffenson B.J."/>
            <person name="Salamov A."/>
            <person name="Sun H."/>
            <person name="Lowry S."/>
            <person name="LaButti K."/>
            <person name="Han J."/>
            <person name="Copeland A."/>
            <person name="Lindquist E."/>
            <person name="Barry K."/>
            <person name="Schmutz J."/>
            <person name="Baker S.E."/>
            <person name="Ciuffetti L.M."/>
            <person name="Grigoriev I.V."/>
            <person name="Zhong S."/>
            <person name="Turgeon B.G."/>
        </authorList>
    </citation>
    <scope>NUCLEOTIDE SEQUENCE [LARGE SCALE GENOMIC DNA]</scope>
    <source>
        <strain evidence="9 10">ATCC 44560</strain>
    </source>
</reference>
<sequence>MDTIPWITYDSSHRGNVLTYHKPPQHVTKNVRDNAKPSYITFLGKRSKAILLDQILGSIVDVPVHRQVYLWCSPRLRSGSTPIVVIDCNVQNTTIPDPTPVRQTRDGTVLTISNTNNIGATLCGNIFSLFSSVICCFVDDLGGIRAVADWLAEQLVAMPASDSRIVPRILLVIETSSESFDEIIAANKATNLVIAALEGKKDYSNAQHDTKQRLGEINALGLQSSKPTAVRAQALKRRLIALSQTAMSERASSHLQFSFSHFHNISLGILRWLCSESPTPFSLVDATRPIGFSCDLLQPCIEDFLNQMPSQAWLWHFAAPLIASALLLASYPPGAHKCLFNKIYSAPCRAAISSYTLFPGIQTKFLTAILNEFCAMFADYAVNGLTSREYHRKTLTLHHAHLAEFKSHRSCFSCFMRMPEKVLPCGHALCDPCIRALGVRSHIDKNTYEIPECILCGVNYRNSIFRFIPPTAGIRILSVDGGGVRGVIPLAFLKHLDSLLAPFCCSVKDHFDFVCGTSAGGLVVIGMFLLQWSASESLEKFEDVASKTFGRRKALVTRALQLFMGYIQDGQYSSAAIQDAFRKALNSPLQMFNPLRNDTKVAVTTTTVKDSLPWLFTNYNGGKRSNNIGYDVIRAYRAESDITVSDAACCTSAAPWFFKPQVVQSLGAFQDGGLQHNNPASIAQWEMQFLWPNKPQPDFALSLGTGTSLPAAVSKSPTISRFYIRLFKSFMRNLDGEDAWKRFLNSVSPCVRQRFHRLNIRLAGPEPSLDDTVVIPELKTKVEQTIVEERPLISSIFDSMIASMFYFELDDLPTLGDAGYNCNGFIFCRIDIPSDGLRYLYNRLLDTKSWFLIQGSPMSCIQNGYIPKSLPPFKRYVSFRVETLEETITISIRGITSKTLCLSGFPTTVQKLIEAQQLNSPFGTVDHTVKEKQLPAIPQKRSRDSPQWVTRSMKKACI</sequence>
<dbReference type="CDD" id="cd07199">
    <property type="entry name" value="Pat17_PNPLA8_PNPLA9_like"/>
    <property type="match status" value="1"/>
</dbReference>
<evidence type="ECO:0000313" key="10">
    <source>
        <dbReference type="Proteomes" id="UP000054032"/>
    </source>
</evidence>
<dbReference type="SUPFAM" id="SSF52151">
    <property type="entry name" value="FabD/lysophospholipase-like"/>
    <property type="match status" value="1"/>
</dbReference>
<dbReference type="Proteomes" id="UP000054032">
    <property type="component" value="Unassembled WGS sequence"/>
</dbReference>
<dbReference type="RefSeq" id="XP_007692814.1">
    <property type="nucleotide sequence ID" value="XM_007694624.1"/>
</dbReference>
<dbReference type="PANTHER" id="PTHR24185:SF8">
    <property type="entry name" value="PNPLA DOMAIN-CONTAINING PROTEIN"/>
    <property type="match status" value="1"/>
</dbReference>
<evidence type="ECO:0000259" key="7">
    <source>
        <dbReference type="PROSITE" id="PS50089"/>
    </source>
</evidence>
<evidence type="ECO:0000259" key="8">
    <source>
        <dbReference type="PROSITE" id="PS51635"/>
    </source>
</evidence>
<evidence type="ECO:0000256" key="3">
    <source>
        <dbReference type="ARBA" id="ARBA00022833"/>
    </source>
</evidence>
<protein>
    <recommendedName>
        <fullName evidence="11">PNPLA domain-containing protein</fullName>
    </recommendedName>
</protein>
<dbReference type="GO" id="GO:0016020">
    <property type="term" value="C:membrane"/>
    <property type="evidence" value="ECO:0007669"/>
    <property type="project" value="TreeGrafter"/>
</dbReference>
<feature type="active site" description="Nucleophile" evidence="6">
    <location>
        <position position="518"/>
    </location>
</feature>
<feature type="short sequence motif" description="GXGXXG" evidence="6">
    <location>
        <begin position="481"/>
        <end position="486"/>
    </location>
</feature>
<dbReference type="PROSITE" id="PS00518">
    <property type="entry name" value="ZF_RING_1"/>
    <property type="match status" value="1"/>
</dbReference>
<dbReference type="GO" id="GO:0046486">
    <property type="term" value="P:glycerolipid metabolic process"/>
    <property type="evidence" value="ECO:0007669"/>
    <property type="project" value="UniProtKB-ARBA"/>
</dbReference>
<dbReference type="Pfam" id="PF01734">
    <property type="entry name" value="Patatin"/>
    <property type="match status" value="1"/>
</dbReference>
<dbReference type="Gene3D" id="3.40.1090.10">
    <property type="entry name" value="Cytosolic phospholipase A2 catalytic domain"/>
    <property type="match status" value="1"/>
</dbReference>
<dbReference type="InterPro" id="IPR016035">
    <property type="entry name" value="Acyl_Trfase/lysoPLipase"/>
</dbReference>
<accession>W6YN20</accession>
<feature type="short sequence motif" description="GXSXG" evidence="6">
    <location>
        <begin position="516"/>
        <end position="520"/>
    </location>
</feature>
<dbReference type="EMBL" id="KI964147">
    <property type="protein sequence ID" value="EUC40672.1"/>
    <property type="molecule type" value="Genomic_DNA"/>
</dbReference>
<feature type="short sequence motif" description="DGA/G" evidence="6">
    <location>
        <begin position="671"/>
        <end position="673"/>
    </location>
</feature>
<dbReference type="GeneID" id="19119201"/>
<organism evidence="9 10">
    <name type="scientific">Bipolaris oryzae ATCC 44560</name>
    <dbReference type="NCBI Taxonomy" id="930090"/>
    <lineage>
        <taxon>Eukaryota</taxon>
        <taxon>Fungi</taxon>
        <taxon>Dikarya</taxon>
        <taxon>Ascomycota</taxon>
        <taxon>Pezizomycotina</taxon>
        <taxon>Dothideomycetes</taxon>
        <taxon>Pleosporomycetidae</taxon>
        <taxon>Pleosporales</taxon>
        <taxon>Pleosporineae</taxon>
        <taxon>Pleosporaceae</taxon>
        <taxon>Bipolaris</taxon>
    </lineage>
</organism>
<proteinExistence type="predicted"/>
<keyword evidence="4 6" id="KW-0443">Lipid metabolism</keyword>
<keyword evidence="2 5" id="KW-0863">Zinc-finger</keyword>